<feature type="domain" description="Aminotransferase class I/classII large" evidence="3">
    <location>
        <begin position="47"/>
        <end position="325"/>
    </location>
</feature>
<gene>
    <name evidence="4" type="ORF">UCRPC4_g02328</name>
</gene>
<evidence type="ECO:0000313" key="4">
    <source>
        <dbReference type="EMBL" id="KKY24798.1"/>
    </source>
</evidence>
<proteinExistence type="predicted"/>
<dbReference type="PANTHER" id="PTHR42858">
    <property type="entry name" value="AMINOTRANSFERASE"/>
    <property type="match status" value="1"/>
</dbReference>
<dbReference type="InterPro" id="IPR015421">
    <property type="entry name" value="PyrdxlP-dep_Trfase_major"/>
</dbReference>
<dbReference type="GO" id="GO:0030170">
    <property type="term" value="F:pyridoxal phosphate binding"/>
    <property type="evidence" value="ECO:0007669"/>
    <property type="project" value="InterPro"/>
</dbReference>
<reference evidence="4 5" key="1">
    <citation type="submission" date="2015-05" db="EMBL/GenBank/DDBJ databases">
        <title>Distinctive expansion of gene families associated with plant cell wall degradation and secondary metabolism in the genomes of grapevine trunk pathogens.</title>
        <authorList>
            <person name="Lawrence D.P."/>
            <person name="Travadon R."/>
            <person name="Rolshausen P.E."/>
            <person name="Baumgartner K."/>
        </authorList>
    </citation>
    <scope>NUCLEOTIDE SEQUENCE [LARGE SCALE GENOMIC DNA]</scope>
    <source>
        <strain evidence="4">UCRPC4</strain>
    </source>
</reference>
<dbReference type="FunFam" id="3.40.640.10:FF:000080">
    <property type="entry name" value="Aminotransferase, putative"/>
    <property type="match status" value="1"/>
</dbReference>
<evidence type="ECO:0000313" key="5">
    <source>
        <dbReference type="Proteomes" id="UP000053317"/>
    </source>
</evidence>
<keyword evidence="4" id="KW-0808">Transferase</keyword>
<dbReference type="InterPro" id="IPR004839">
    <property type="entry name" value="Aminotransferase_I/II_large"/>
</dbReference>
<feature type="coiled-coil region" evidence="1">
    <location>
        <begin position="150"/>
        <end position="177"/>
    </location>
</feature>
<dbReference type="OrthoDB" id="7042322at2759"/>
<evidence type="ECO:0000256" key="1">
    <source>
        <dbReference type="SAM" id="Coils"/>
    </source>
</evidence>
<dbReference type="Pfam" id="PF00155">
    <property type="entry name" value="Aminotran_1_2"/>
    <property type="match status" value="1"/>
</dbReference>
<dbReference type="SUPFAM" id="SSF53383">
    <property type="entry name" value="PLP-dependent transferases"/>
    <property type="match status" value="1"/>
</dbReference>
<dbReference type="Gene3D" id="3.90.1150.10">
    <property type="entry name" value="Aspartate Aminotransferase, domain 1"/>
    <property type="match status" value="1"/>
</dbReference>
<evidence type="ECO:0000259" key="3">
    <source>
        <dbReference type="Pfam" id="PF00155"/>
    </source>
</evidence>
<comment type="caution">
    <text evidence="4">The sequence shown here is derived from an EMBL/GenBank/DDBJ whole genome shotgun (WGS) entry which is preliminary data.</text>
</comment>
<keyword evidence="4" id="KW-0032">Aminotransferase</keyword>
<dbReference type="PANTHER" id="PTHR42858:SF1">
    <property type="entry name" value="LD15494P"/>
    <property type="match status" value="1"/>
</dbReference>
<evidence type="ECO:0000256" key="2">
    <source>
        <dbReference type="SAM" id="MobiDB-lite"/>
    </source>
</evidence>
<dbReference type="Gene3D" id="3.40.640.10">
    <property type="entry name" value="Type I PLP-dependent aspartate aminotransferase-like (Major domain)"/>
    <property type="match status" value="1"/>
</dbReference>
<protein>
    <submittedName>
        <fullName evidence="4">Putative aminotransferase</fullName>
    </submittedName>
</protein>
<dbReference type="EMBL" id="LCWF01000056">
    <property type="protein sequence ID" value="KKY24798.1"/>
    <property type="molecule type" value="Genomic_DNA"/>
</dbReference>
<sequence length="500" mass="55613">MSSSSALPRPLKPINLQLGWPSPSLIPRTALLTSSTTIFSSPVLTEQASIYGPDPGEESVREAVAKWLERKYYGSSSVKDAPKITADRILISNGASATLAQVLLKFTDPLYTRAVWMVEPTYFLACPTFEDAGFEGRLRGVPEDEEGIDLEFLRREIEKLDGETEGKANRKKRLKNEKNYPKLYRHVIYCVPTFSNPSAKTMSLRRRRELVLLARKFDALIVADDVYDFLRWAAHGSTTSTPFLGNPPPRLIDIDRQIDSPPSSYGNTLSNGTFSKLVAPGCRCSWVEASPDFIEALSTVGYTRSGGAGSQMSSVIIERLLSSGELDKHMEEVLIPTYRRRATAMINAIEKELVPLGVRVEVGKGWVVEDGKHDNSTQSLGDIELQGGFFTYLVFPSRYPPAEQISRIARSKYALKFAAVHLMVVKGDEGSLKRVDERGCRLSWSWHSERTIERGVKRLGKLLKSLDQERVDGSGQGQQAYEENDDDGEDSGIEAYFGSN</sequence>
<dbReference type="InterPro" id="IPR015424">
    <property type="entry name" value="PyrdxlP-dep_Trfase"/>
</dbReference>
<keyword evidence="5" id="KW-1185">Reference proteome</keyword>
<feature type="region of interest" description="Disordered" evidence="2">
    <location>
        <begin position="468"/>
        <end position="500"/>
    </location>
</feature>
<reference evidence="4 5" key="2">
    <citation type="submission" date="2015-05" db="EMBL/GenBank/DDBJ databases">
        <authorList>
            <person name="Morales-Cruz A."/>
            <person name="Amrine K.C."/>
            <person name="Cantu D."/>
        </authorList>
    </citation>
    <scope>NUCLEOTIDE SEQUENCE [LARGE SCALE GENOMIC DNA]</scope>
    <source>
        <strain evidence="4">UCRPC4</strain>
    </source>
</reference>
<dbReference type="CDD" id="cd00609">
    <property type="entry name" value="AAT_like"/>
    <property type="match status" value="1"/>
</dbReference>
<dbReference type="AlphaFoldDB" id="A0A0G2GMZ1"/>
<keyword evidence="1" id="KW-0175">Coiled coil</keyword>
<accession>A0A0G2GMZ1</accession>
<dbReference type="GO" id="GO:0047536">
    <property type="term" value="F:2-aminoadipate transaminase activity"/>
    <property type="evidence" value="ECO:0007669"/>
    <property type="project" value="TreeGrafter"/>
</dbReference>
<dbReference type="Proteomes" id="UP000053317">
    <property type="component" value="Unassembled WGS sequence"/>
</dbReference>
<name>A0A0G2GMZ1_PHACM</name>
<dbReference type="InterPro" id="IPR015422">
    <property type="entry name" value="PyrdxlP-dep_Trfase_small"/>
</dbReference>
<feature type="compositionally biased region" description="Acidic residues" evidence="2">
    <location>
        <begin position="482"/>
        <end position="492"/>
    </location>
</feature>
<organism evidence="4 5">
    <name type="scientific">Phaeomoniella chlamydospora</name>
    <name type="common">Phaeoacremonium chlamydosporum</name>
    <dbReference type="NCBI Taxonomy" id="158046"/>
    <lineage>
        <taxon>Eukaryota</taxon>
        <taxon>Fungi</taxon>
        <taxon>Dikarya</taxon>
        <taxon>Ascomycota</taxon>
        <taxon>Pezizomycotina</taxon>
        <taxon>Eurotiomycetes</taxon>
        <taxon>Chaetothyriomycetidae</taxon>
        <taxon>Phaeomoniellales</taxon>
        <taxon>Phaeomoniellaceae</taxon>
        <taxon>Phaeomoniella</taxon>
    </lineage>
</organism>